<name>A0A9P4TYY7_9PEZI</name>
<sequence>MKEPIPTLAMHYRANPWLKQYWETIQSDSGYDQNAVYQHANNGYTANAYQHAPTSNSSLVSHGMFNGRPAFMSSMPQAKPAVTDSDLGPYSPLSSSTTPQNEDSLNNGIATSKHLTGWKRKSDSEQFGMYHPSNPIDEEYVAALTTEPSDVRQQPQRPYHIVETQQETTDLPQEEEDLPQTGTPSTTVSSVQLPQFDSPSSVTVASTTDTPVTSLEMSDDGSISSPETPETENSLDNSPGPETQTSTNKKRSVGFSDEDYYGAKRAKLCQSGTDTGQASASPLPTANGHEAVLTTVSSTSEFVPTDHDYLIRDLVEYLLHHFTRTVSSTRFDKKVAGLYCAKFPVLEAKTSAQQILSRSKCKTLEELENKAVAAAHSGKIMAHLRVANKDINGSKFCEQPASTDLDIGARALPHTGVEVEAIPSQEKTMGFLKFPTDASIEDYDIPLLGSEHISNTPRSARPGALVPPTAGPESGAYEELPEMEFTEDFWKEDTFGSGFPE</sequence>
<feature type="region of interest" description="Disordered" evidence="1">
    <location>
        <begin position="455"/>
        <end position="476"/>
    </location>
</feature>
<gene>
    <name evidence="2" type="ORF">EJ08DRAFT_168566</name>
</gene>
<accession>A0A9P4TYY7</accession>
<protein>
    <submittedName>
        <fullName evidence="2">Uncharacterized protein</fullName>
    </submittedName>
</protein>
<feature type="compositionally biased region" description="Polar residues" evidence="1">
    <location>
        <begin position="180"/>
        <end position="247"/>
    </location>
</feature>
<comment type="caution">
    <text evidence="2">The sequence shown here is derived from an EMBL/GenBank/DDBJ whole genome shotgun (WGS) entry which is preliminary data.</text>
</comment>
<evidence type="ECO:0000313" key="2">
    <source>
        <dbReference type="EMBL" id="KAF2431899.1"/>
    </source>
</evidence>
<dbReference type="AlphaFoldDB" id="A0A9P4TYY7"/>
<feature type="region of interest" description="Disordered" evidence="1">
    <location>
        <begin position="76"/>
        <end position="120"/>
    </location>
</feature>
<feature type="region of interest" description="Disordered" evidence="1">
    <location>
        <begin position="166"/>
        <end position="254"/>
    </location>
</feature>
<proteinExistence type="predicted"/>
<evidence type="ECO:0000313" key="3">
    <source>
        <dbReference type="Proteomes" id="UP000800235"/>
    </source>
</evidence>
<organism evidence="2 3">
    <name type="scientific">Tothia fuscella</name>
    <dbReference type="NCBI Taxonomy" id="1048955"/>
    <lineage>
        <taxon>Eukaryota</taxon>
        <taxon>Fungi</taxon>
        <taxon>Dikarya</taxon>
        <taxon>Ascomycota</taxon>
        <taxon>Pezizomycotina</taxon>
        <taxon>Dothideomycetes</taxon>
        <taxon>Pleosporomycetidae</taxon>
        <taxon>Venturiales</taxon>
        <taxon>Cylindrosympodiaceae</taxon>
        <taxon>Tothia</taxon>
    </lineage>
</organism>
<keyword evidence="3" id="KW-1185">Reference proteome</keyword>
<feature type="compositionally biased region" description="Polar residues" evidence="1">
    <location>
        <begin position="92"/>
        <end position="114"/>
    </location>
</feature>
<reference evidence="2" key="1">
    <citation type="journal article" date="2020" name="Stud. Mycol.">
        <title>101 Dothideomycetes genomes: a test case for predicting lifestyles and emergence of pathogens.</title>
        <authorList>
            <person name="Haridas S."/>
            <person name="Albert R."/>
            <person name="Binder M."/>
            <person name="Bloem J."/>
            <person name="Labutti K."/>
            <person name="Salamov A."/>
            <person name="Andreopoulos B."/>
            <person name="Baker S."/>
            <person name="Barry K."/>
            <person name="Bills G."/>
            <person name="Bluhm B."/>
            <person name="Cannon C."/>
            <person name="Castanera R."/>
            <person name="Culley D."/>
            <person name="Daum C."/>
            <person name="Ezra D."/>
            <person name="Gonzalez J."/>
            <person name="Henrissat B."/>
            <person name="Kuo A."/>
            <person name="Liang C."/>
            <person name="Lipzen A."/>
            <person name="Lutzoni F."/>
            <person name="Magnuson J."/>
            <person name="Mondo S."/>
            <person name="Nolan M."/>
            <person name="Ohm R."/>
            <person name="Pangilinan J."/>
            <person name="Park H.-J."/>
            <person name="Ramirez L."/>
            <person name="Alfaro M."/>
            <person name="Sun H."/>
            <person name="Tritt A."/>
            <person name="Yoshinaga Y."/>
            <person name="Zwiers L.-H."/>
            <person name="Turgeon B."/>
            <person name="Goodwin S."/>
            <person name="Spatafora J."/>
            <person name="Crous P."/>
            <person name="Grigoriev I."/>
        </authorList>
    </citation>
    <scope>NUCLEOTIDE SEQUENCE</scope>
    <source>
        <strain evidence="2">CBS 130266</strain>
    </source>
</reference>
<dbReference type="Proteomes" id="UP000800235">
    <property type="component" value="Unassembled WGS sequence"/>
</dbReference>
<dbReference type="EMBL" id="MU007029">
    <property type="protein sequence ID" value="KAF2431899.1"/>
    <property type="molecule type" value="Genomic_DNA"/>
</dbReference>
<evidence type="ECO:0000256" key="1">
    <source>
        <dbReference type="SAM" id="MobiDB-lite"/>
    </source>
</evidence>